<dbReference type="Pfam" id="PF01812">
    <property type="entry name" value="5-FTHF_cyc-lig"/>
    <property type="match status" value="1"/>
</dbReference>
<evidence type="ECO:0000313" key="7">
    <source>
        <dbReference type="EMBL" id="SUD89992.1"/>
    </source>
</evidence>
<feature type="binding site" evidence="4">
    <location>
        <begin position="139"/>
        <end position="147"/>
    </location>
    <ligand>
        <name>ATP</name>
        <dbReference type="ChEBI" id="CHEBI:30616"/>
    </ligand>
</feature>
<evidence type="ECO:0000313" key="8">
    <source>
        <dbReference type="Proteomes" id="UP000254123"/>
    </source>
</evidence>
<dbReference type="GO" id="GO:0035999">
    <property type="term" value="P:tetrahydrofolate interconversion"/>
    <property type="evidence" value="ECO:0007669"/>
    <property type="project" value="TreeGrafter"/>
</dbReference>
<dbReference type="AlphaFoldDB" id="A0A379LJQ4"/>
<keyword evidence="5" id="KW-0460">Magnesium</keyword>
<comment type="cofactor">
    <cofactor evidence="5">
        <name>Mg(2+)</name>
        <dbReference type="ChEBI" id="CHEBI:18420"/>
    </cofactor>
</comment>
<dbReference type="EC" id="6.3.3.2" evidence="5"/>
<evidence type="ECO:0000256" key="2">
    <source>
        <dbReference type="ARBA" id="ARBA00022741"/>
    </source>
</evidence>
<reference evidence="7 8" key="1">
    <citation type="submission" date="2018-06" db="EMBL/GenBank/DDBJ databases">
        <authorList>
            <consortium name="Pathogen Informatics"/>
            <person name="Doyle S."/>
        </authorList>
    </citation>
    <scope>NUCLEOTIDE SEQUENCE [LARGE SCALE GENOMIC DNA]</scope>
    <source>
        <strain evidence="7 8">NCTC10526</strain>
    </source>
</reference>
<evidence type="ECO:0000256" key="5">
    <source>
        <dbReference type="RuleBase" id="RU361279"/>
    </source>
</evidence>
<comment type="similarity">
    <text evidence="1 5">Belongs to the 5-formyltetrahydrofolate cyclo-ligase family.</text>
</comment>
<dbReference type="RefSeq" id="WP_028858966.1">
    <property type="nucleotide sequence ID" value="NZ_CAJHAQ010000001.1"/>
</dbReference>
<gene>
    <name evidence="7" type="primary">ygfA</name>
    <name evidence="7" type="ORF">NCTC10526_00307</name>
</gene>
<feature type="compositionally biased region" description="Basic and acidic residues" evidence="6">
    <location>
        <begin position="1"/>
        <end position="22"/>
    </location>
</feature>
<evidence type="ECO:0000256" key="3">
    <source>
        <dbReference type="ARBA" id="ARBA00022840"/>
    </source>
</evidence>
<evidence type="ECO:0000256" key="4">
    <source>
        <dbReference type="PIRSR" id="PIRSR006806-1"/>
    </source>
</evidence>
<name>A0A379LJQ4_9GAMM</name>
<keyword evidence="3 4" id="KW-0067">ATP-binding</keyword>
<dbReference type="Proteomes" id="UP000254123">
    <property type="component" value="Unassembled WGS sequence"/>
</dbReference>
<dbReference type="STRING" id="1123034.GCA_000685805_01446"/>
<dbReference type="GO" id="GO:0005524">
    <property type="term" value="F:ATP binding"/>
    <property type="evidence" value="ECO:0007669"/>
    <property type="project" value="UniProtKB-KW"/>
</dbReference>
<dbReference type="GO" id="GO:0046872">
    <property type="term" value="F:metal ion binding"/>
    <property type="evidence" value="ECO:0007669"/>
    <property type="project" value="UniProtKB-KW"/>
</dbReference>
<feature type="binding site" evidence="4">
    <location>
        <position position="50"/>
    </location>
    <ligand>
        <name>substrate</name>
    </ligand>
</feature>
<keyword evidence="7" id="KW-0436">Ligase</keyword>
<feature type="binding site" evidence="4">
    <location>
        <position position="55"/>
    </location>
    <ligand>
        <name>substrate</name>
    </ligand>
</feature>
<accession>A0A379LJQ4</accession>
<evidence type="ECO:0000256" key="1">
    <source>
        <dbReference type="ARBA" id="ARBA00010638"/>
    </source>
</evidence>
<sequence length="204" mass="23615">MSNNPSRREINRQRRSLTEQQRRISGSMASRYLPKLTPRLPKGAKVAIYLDDFGELPTQPLLKWCQRMGYKAYMPVINTLGKGNKHIRFAPIEHTKLINIPNVRHPFGMKESKQRRLLSADELDLIICPLVAADEQGNRMGMGGGFYDTTMAKSYQYSSSKNHRKHPLRVGWCYEFQVVDKLQTQPWDVPLNALITPEKIRWFS</sequence>
<protein>
    <recommendedName>
        <fullName evidence="5">5-formyltetrahydrofolate cyclo-ligase</fullName>
        <ecNumber evidence="5">6.3.3.2</ecNumber>
    </recommendedName>
</protein>
<dbReference type="Gene3D" id="3.40.50.10420">
    <property type="entry name" value="NagB/RpiA/CoA transferase-like"/>
    <property type="match status" value="1"/>
</dbReference>
<dbReference type="PANTHER" id="PTHR23407:SF1">
    <property type="entry name" value="5-FORMYLTETRAHYDROFOLATE CYCLO-LIGASE"/>
    <property type="match status" value="1"/>
</dbReference>
<dbReference type="PANTHER" id="PTHR23407">
    <property type="entry name" value="ATPASE INHIBITOR/5-FORMYLTETRAHYDROFOLATE CYCLO-LIGASE"/>
    <property type="match status" value="1"/>
</dbReference>
<dbReference type="InterPro" id="IPR024185">
    <property type="entry name" value="FTHF_cligase-like_sf"/>
</dbReference>
<dbReference type="InterPro" id="IPR002698">
    <property type="entry name" value="FTHF_cligase"/>
</dbReference>
<dbReference type="SUPFAM" id="SSF100950">
    <property type="entry name" value="NagB/RpiA/CoA transferase-like"/>
    <property type="match status" value="1"/>
</dbReference>
<comment type="catalytic activity">
    <reaction evidence="5">
        <text>(6S)-5-formyl-5,6,7,8-tetrahydrofolate + ATP = (6R)-5,10-methenyltetrahydrofolate + ADP + phosphate</text>
        <dbReference type="Rhea" id="RHEA:10488"/>
        <dbReference type="ChEBI" id="CHEBI:30616"/>
        <dbReference type="ChEBI" id="CHEBI:43474"/>
        <dbReference type="ChEBI" id="CHEBI:57455"/>
        <dbReference type="ChEBI" id="CHEBI:57457"/>
        <dbReference type="ChEBI" id="CHEBI:456216"/>
        <dbReference type="EC" id="6.3.3.2"/>
    </reaction>
</comment>
<keyword evidence="5" id="KW-0479">Metal-binding</keyword>
<proteinExistence type="inferred from homology"/>
<feature type="region of interest" description="Disordered" evidence="6">
    <location>
        <begin position="1"/>
        <end position="24"/>
    </location>
</feature>
<dbReference type="PIRSF" id="PIRSF006806">
    <property type="entry name" value="FTHF_cligase"/>
    <property type="match status" value="1"/>
</dbReference>
<dbReference type="GO" id="GO:0030272">
    <property type="term" value="F:5-formyltetrahydrofolate cyclo-ligase activity"/>
    <property type="evidence" value="ECO:0007669"/>
    <property type="project" value="UniProtKB-EC"/>
</dbReference>
<keyword evidence="2 4" id="KW-0547">Nucleotide-binding</keyword>
<dbReference type="InterPro" id="IPR037171">
    <property type="entry name" value="NagB/RpiA_transferase-like"/>
</dbReference>
<dbReference type="GO" id="GO:0009396">
    <property type="term" value="P:folic acid-containing compound biosynthetic process"/>
    <property type="evidence" value="ECO:0007669"/>
    <property type="project" value="TreeGrafter"/>
</dbReference>
<keyword evidence="8" id="KW-1185">Reference proteome</keyword>
<evidence type="ECO:0000256" key="6">
    <source>
        <dbReference type="SAM" id="MobiDB-lite"/>
    </source>
</evidence>
<dbReference type="NCBIfam" id="TIGR02727">
    <property type="entry name" value="MTHFS_bact"/>
    <property type="match status" value="1"/>
</dbReference>
<dbReference type="EMBL" id="UGVC01000001">
    <property type="protein sequence ID" value="SUD89992.1"/>
    <property type="molecule type" value="Genomic_DNA"/>
</dbReference>
<organism evidence="7 8">
    <name type="scientific">Psychrobacter phenylpyruvicus</name>
    <dbReference type="NCBI Taxonomy" id="29432"/>
    <lineage>
        <taxon>Bacteria</taxon>
        <taxon>Pseudomonadati</taxon>
        <taxon>Pseudomonadota</taxon>
        <taxon>Gammaproteobacteria</taxon>
        <taxon>Moraxellales</taxon>
        <taxon>Moraxellaceae</taxon>
        <taxon>Psychrobacter</taxon>
    </lineage>
</organism>